<proteinExistence type="predicted"/>
<sequence length="1195" mass="131198">MSVNHPSSPDFQLVHQCGQFESSQLSNTFLDGLRPLAESSAIKPSNPKGNVTYSIVQNRPSLCSSEFKSPSSHDASLNILNLDSLSNKLLSLSTSDTKAEGQNIALRDPEENKVDIDVIDFRLNADELRHLEEAFSDLSTGPRDTGAIATVTLERPGELSASQSSGQATNVSSLPSLSSDPTDNRILPSGSTGDGYNTNQEVAVREDQENQPPIGGWDSNVLSEAYFYGRPLSTIVEWQSRESFSSTTAYQGKSQVQDKTREAIAVNETLENASEPKNDGEDTQYSFDYGQMAYLVPGVGYWYVNEVSKSVNKDKAIEPQVPPVPAPRTSLLPSSIWVPPLDLSTLAQATPSTATIATVPSNPNSSSPHSSRGSSMVPRPSPSSDATAKNGVVADSSLGTYAIATQTISRESGSMMKMKDAKTTCEVELNSSTPSDATSASPEVPPKAPGNVEMCTHDEGGQNLFNVGKDNGATALVNSKNKHPLMATSRCLFWRACTYGHESKQAFVLRQDSDHLMKVKLQITEGRDFFTLLDHRGFITQKGSRVIELPPRLACTVTVVYKPRPPLFWHTGILAFREVPCKSDANAQSSSSRCYLQRLIGYVGGSSVQCDFCRGVDEKTYWTSAFSTPTEADKPLRTKSSYYARVSILNVGLRTAWVFAVAMAPNSCKDSSLTPLSGVRIRPARFVLRPSESRDVIISIADEPLEVQVLFYNGDEILRYQCRKMLAATGQPEQSPPRTLPRPHHRLRSAYIMRPFDGETQDMPVRFATAYSPTTGEMSLSVSEGHYNWHGALQDEQRSRAPLSLTIYPLLTEASTSSFEASSSLIIGHHIEDDFHQLANENVRWPSGDSDATPGRLTSLSMGNPAFARSSQRKRDRLSPSPATTLPYEDICDYPPPNLNSPPQPSKVPLVTLRPDSQLIFAPCRPGLFTSATLQIELAALDASQSVEGSGNLTSSTTSRRRLSSLWRLYWRATPVRAEGVESVFAFLVPPRPLLVEPGETHHLPFSFRPPRDAPPDTRFSQRWLFSFHLSRDVTGPLVLDAAFNGPTQESEILFVGDTLSESHQVSVPGPKAVIVKPLLKFRGVPVVFRRNDQQCQVNLINTSFDERLTVIVGQINSPAFELIRPTSKKFFIEPRSSVRMVVQSRFGDALKSAKETTAFLPLWWSSEADQTVRYERSVPLKAIFCSGTPMVVVL</sequence>
<accession>W6UQ67</accession>
<feature type="compositionally biased region" description="Low complexity" evidence="1">
    <location>
        <begin position="360"/>
        <end position="375"/>
    </location>
</feature>
<feature type="domain" description="Cep192-like" evidence="3">
    <location>
        <begin position="640"/>
        <end position="734"/>
    </location>
</feature>
<dbReference type="Proteomes" id="UP000019149">
    <property type="component" value="Unassembled WGS sequence"/>
</dbReference>
<dbReference type="Pfam" id="PF22073">
    <property type="entry name" value="Cep192_D4"/>
    <property type="match status" value="1"/>
</dbReference>
<feature type="region of interest" description="Disordered" evidence="1">
    <location>
        <begin position="414"/>
        <end position="452"/>
    </location>
</feature>
<feature type="compositionally biased region" description="Polar residues" evidence="1">
    <location>
        <begin position="189"/>
        <end position="198"/>
    </location>
</feature>
<evidence type="ECO:0000259" key="2">
    <source>
        <dbReference type="Pfam" id="PF22073"/>
    </source>
</evidence>
<gene>
    <name evidence="4" type="ORF">EGR_01879</name>
</gene>
<dbReference type="RefSeq" id="XP_024354584.1">
    <property type="nucleotide sequence ID" value="XM_024491128.1"/>
</dbReference>
<evidence type="ECO:0000313" key="4">
    <source>
        <dbReference type="EMBL" id="EUB63388.1"/>
    </source>
</evidence>
<dbReference type="OrthoDB" id="6251301at2759"/>
<dbReference type="CTD" id="36337594"/>
<protein>
    <submittedName>
        <fullName evidence="4">Uncharacterized protein</fullName>
    </submittedName>
</protein>
<dbReference type="Pfam" id="PF22074">
    <property type="entry name" value="Cep192_D5"/>
    <property type="match status" value="1"/>
</dbReference>
<feature type="compositionally biased region" description="Low complexity" evidence="1">
    <location>
        <begin position="431"/>
        <end position="442"/>
    </location>
</feature>
<evidence type="ECO:0000259" key="3">
    <source>
        <dbReference type="Pfam" id="PF22074"/>
    </source>
</evidence>
<dbReference type="AlphaFoldDB" id="W6UQ67"/>
<reference evidence="4 5" key="1">
    <citation type="journal article" date="2013" name="Nat. Genet.">
        <title>The genome of the hydatid tapeworm Echinococcus granulosus.</title>
        <authorList>
            <person name="Zheng H."/>
            <person name="Zhang W."/>
            <person name="Zhang L."/>
            <person name="Zhang Z."/>
            <person name="Li J."/>
            <person name="Lu G."/>
            <person name="Zhu Y."/>
            <person name="Wang Y."/>
            <person name="Huang Y."/>
            <person name="Liu J."/>
            <person name="Kang H."/>
            <person name="Chen J."/>
            <person name="Wang L."/>
            <person name="Chen A."/>
            <person name="Yu S."/>
            <person name="Gao Z."/>
            <person name="Jin L."/>
            <person name="Gu W."/>
            <person name="Wang Z."/>
            <person name="Zhao L."/>
            <person name="Shi B."/>
            <person name="Wen H."/>
            <person name="Lin R."/>
            <person name="Jones M.K."/>
            <person name="Brejova B."/>
            <person name="Vinar T."/>
            <person name="Zhao G."/>
            <person name="McManus D.P."/>
            <person name="Chen Z."/>
            <person name="Zhou Y."/>
            <person name="Wang S."/>
        </authorList>
    </citation>
    <scope>NUCLEOTIDE SEQUENCE [LARGE SCALE GENOMIC DNA]</scope>
</reference>
<feature type="domain" description="Cep192/Spd-2-like" evidence="2">
    <location>
        <begin position="483"/>
        <end position="584"/>
    </location>
</feature>
<dbReference type="EMBL" id="APAU02000007">
    <property type="protein sequence ID" value="EUB63388.1"/>
    <property type="molecule type" value="Genomic_DNA"/>
</dbReference>
<feature type="compositionally biased region" description="Low complexity" evidence="1">
    <location>
        <begin position="169"/>
        <end position="181"/>
    </location>
</feature>
<dbReference type="InterPro" id="IPR054091">
    <property type="entry name" value="Cep192-like_D5"/>
</dbReference>
<dbReference type="InterPro" id="IPR054090">
    <property type="entry name" value="Cep192_Spd-2-like_dom"/>
</dbReference>
<organism evidence="4 5">
    <name type="scientific">Echinococcus granulosus</name>
    <name type="common">Hydatid tapeworm</name>
    <dbReference type="NCBI Taxonomy" id="6210"/>
    <lineage>
        <taxon>Eukaryota</taxon>
        <taxon>Metazoa</taxon>
        <taxon>Spiralia</taxon>
        <taxon>Lophotrochozoa</taxon>
        <taxon>Platyhelminthes</taxon>
        <taxon>Cestoda</taxon>
        <taxon>Eucestoda</taxon>
        <taxon>Cyclophyllidea</taxon>
        <taxon>Taeniidae</taxon>
        <taxon>Echinococcus</taxon>
        <taxon>Echinococcus granulosus group</taxon>
    </lineage>
</organism>
<comment type="caution">
    <text evidence="4">The sequence shown here is derived from an EMBL/GenBank/DDBJ whole genome shotgun (WGS) entry which is preliminary data.</text>
</comment>
<keyword evidence="5" id="KW-1185">Reference proteome</keyword>
<evidence type="ECO:0000256" key="1">
    <source>
        <dbReference type="SAM" id="MobiDB-lite"/>
    </source>
</evidence>
<feature type="region of interest" description="Disordered" evidence="1">
    <location>
        <begin position="355"/>
        <end position="391"/>
    </location>
</feature>
<dbReference type="OMA" id="SAYIMRP"/>
<name>W6UQ67_ECHGR</name>
<evidence type="ECO:0000313" key="5">
    <source>
        <dbReference type="Proteomes" id="UP000019149"/>
    </source>
</evidence>
<feature type="region of interest" description="Disordered" evidence="1">
    <location>
        <begin position="845"/>
        <end position="889"/>
    </location>
</feature>
<dbReference type="KEGG" id="egl:EGR_01879"/>
<dbReference type="GeneID" id="36337594"/>
<feature type="region of interest" description="Disordered" evidence="1">
    <location>
        <begin position="157"/>
        <end position="198"/>
    </location>
</feature>